<name>A0ABQ1UDB5_9BACT</name>
<protein>
    <submittedName>
        <fullName evidence="1">Uncharacterized protein</fullName>
    </submittedName>
</protein>
<keyword evidence="2" id="KW-1185">Reference proteome</keyword>
<dbReference type="Proteomes" id="UP000632273">
    <property type="component" value="Unassembled WGS sequence"/>
</dbReference>
<gene>
    <name evidence="1" type="ORF">GCM10011383_29690</name>
</gene>
<organism evidence="1 2">
    <name type="scientific">Hymenobacter cavernae</name>
    <dbReference type="NCBI Taxonomy" id="2044852"/>
    <lineage>
        <taxon>Bacteria</taxon>
        <taxon>Pseudomonadati</taxon>
        <taxon>Bacteroidota</taxon>
        <taxon>Cytophagia</taxon>
        <taxon>Cytophagales</taxon>
        <taxon>Hymenobacteraceae</taxon>
        <taxon>Hymenobacter</taxon>
    </lineage>
</organism>
<comment type="caution">
    <text evidence="1">The sequence shown here is derived from an EMBL/GenBank/DDBJ whole genome shotgun (WGS) entry which is preliminary data.</text>
</comment>
<proteinExistence type="predicted"/>
<accession>A0ABQ1UDB5</accession>
<sequence>MTVVLGAANGKEQGATRLPQASAIKQELVDGSGKGASLKQRAAGNGWQIREGKHSTDNNCHKGIVVTIVARRESQTQVLLHLF</sequence>
<dbReference type="EMBL" id="BMHT01000005">
    <property type="protein sequence ID" value="GGF16354.1"/>
    <property type="molecule type" value="Genomic_DNA"/>
</dbReference>
<evidence type="ECO:0000313" key="1">
    <source>
        <dbReference type="EMBL" id="GGF16354.1"/>
    </source>
</evidence>
<reference evidence="2" key="1">
    <citation type="journal article" date="2019" name="Int. J. Syst. Evol. Microbiol.">
        <title>The Global Catalogue of Microorganisms (GCM) 10K type strain sequencing project: providing services to taxonomists for standard genome sequencing and annotation.</title>
        <authorList>
            <consortium name="The Broad Institute Genomics Platform"/>
            <consortium name="The Broad Institute Genome Sequencing Center for Infectious Disease"/>
            <person name="Wu L."/>
            <person name="Ma J."/>
        </authorList>
    </citation>
    <scope>NUCLEOTIDE SEQUENCE [LARGE SCALE GENOMIC DNA]</scope>
    <source>
        <strain evidence="2">CGMCC 1.15197</strain>
    </source>
</reference>
<evidence type="ECO:0000313" key="2">
    <source>
        <dbReference type="Proteomes" id="UP000632273"/>
    </source>
</evidence>